<comment type="caution">
    <text evidence="5">The sequence shown here is derived from an EMBL/GenBank/DDBJ whole genome shotgun (WGS) entry which is preliminary data.</text>
</comment>
<dbReference type="GO" id="GO:0005634">
    <property type="term" value="C:nucleus"/>
    <property type="evidence" value="ECO:0007669"/>
    <property type="project" value="UniProtKB-SubCell"/>
</dbReference>
<gene>
    <name evidence="5" type="ORF">BGZ99_004475</name>
</gene>
<proteinExistence type="predicted"/>
<evidence type="ECO:0000259" key="4">
    <source>
        <dbReference type="Pfam" id="PF13934"/>
    </source>
</evidence>
<evidence type="ECO:0000256" key="2">
    <source>
        <dbReference type="ARBA" id="ARBA00023242"/>
    </source>
</evidence>
<dbReference type="EMBL" id="JAAAIP010000028">
    <property type="protein sequence ID" value="KAG0328811.1"/>
    <property type="molecule type" value="Genomic_DNA"/>
</dbReference>
<dbReference type="AlphaFoldDB" id="A0A9P6V077"/>
<accession>A0A9P6V077</accession>
<dbReference type="InterPro" id="IPR052620">
    <property type="entry name" value="ELYS/MEL-28_NucAsmblyFactor"/>
</dbReference>
<feature type="compositionally biased region" description="Polar residues" evidence="3">
    <location>
        <begin position="874"/>
        <end position="883"/>
    </location>
</feature>
<feature type="compositionally biased region" description="Low complexity" evidence="3">
    <location>
        <begin position="141"/>
        <end position="162"/>
    </location>
</feature>
<dbReference type="Pfam" id="PF13934">
    <property type="entry name" value="ELYS"/>
    <property type="match status" value="1"/>
</dbReference>
<feature type="compositionally biased region" description="Polar residues" evidence="3">
    <location>
        <begin position="911"/>
        <end position="922"/>
    </location>
</feature>
<dbReference type="PANTHER" id="PTHR21583">
    <property type="entry name" value="ELYS PROTEIN"/>
    <property type="match status" value="1"/>
</dbReference>
<feature type="domain" description="ELYS-like" evidence="4">
    <location>
        <begin position="452"/>
        <end position="684"/>
    </location>
</feature>
<reference evidence="5" key="1">
    <citation type="journal article" date="2020" name="Fungal Divers.">
        <title>Resolving the Mortierellaceae phylogeny through synthesis of multi-gene phylogenetics and phylogenomics.</title>
        <authorList>
            <person name="Vandepol N."/>
            <person name="Liber J."/>
            <person name="Desiro A."/>
            <person name="Na H."/>
            <person name="Kennedy M."/>
            <person name="Barry K."/>
            <person name="Grigoriev I.V."/>
            <person name="Miller A.N."/>
            <person name="O'Donnell K."/>
            <person name="Stajich J.E."/>
            <person name="Bonito G."/>
        </authorList>
    </citation>
    <scope>NUCLEOTIDE SEQUENCE</scope>
    <source>
        <strain evidence="5">REB-010B</strain>
    </source>
</reference>
<organism evidence="5 6">
    <name type="scientific">Dissophora globulifera</name>
    <dbReference type="NCBI Taxonomy" id="979702"/>
    <lineage>
        <taxon>Eukaryota</taxon>
        <taxon>Fungi</taxon>
        <taxon>Fungi incertae sedis</taxon>
        <taxon>Mucoromycota</taxon>
        <taxon>Mortierellomycotina</taxon>
        <taxon>Mortierellomycetes</taxon>
        <taxon>Mortierellales</taxon>
        <taxon>Mortierellaceae</taxon>
        <taxon>Dissophora</taxon>
    </lineage>
</organism>
<feature type="region of interest" description="Disordered" evidence="3">
    <location>
        <begin position="141"/>
        <end position="182"/>
    </location>
</feature>
<comment type="subcellular location">
    <subcellularLocation>
        <location evidence="1">Nucleus</location>
    </subcellularLocation>
</comment>
<evidence type="ECO:0000313" key="6">
    <source>
        <dbReference type="Proteomes" id="UP000738325"/>
    </source>
</evidence>
<keyword evidence="2" id="KW-0539">Nucleus</keyword>
<protein>
    <recommendedName>
        <fullName evidence="4">ELYS-like domain-containing protein</fullName>
    </recommendedName>
</protein>
<feature type="region of interest" description="Disordered" evidence="3">
    <location>
        <begin position="843"/>
        <end position="952"/>
    </location>
</feature>
<dbReference type="PANTHER" id="PTHR21583:SF8">
    <property type="entry name" value="PROTEIN ELYS"/>
    <property type="match status" value="1"/>
</dbReference>
<sequence length="952" mass="106710">MTLVTEFRPVSHEFLPDDFHGAAFVGAKSADAMWFYRFDSSFIEVRDIFTCQDRVFASLSTSEITQRFKELFKGHKIRIVKVQDAYVGEFHTLVFVVREANEDRDHVFIWNLLTLHLQLLVSSPRPLTAATVTAQQAITRSNANTNSSSAGAGAHGDTTASSIDLDEDEDEHEHQDEPQSRRKITAFATLSNKSAGSIPVIVAGTSEAKVFVIKYDGAQESKKLQVLMALEDLKSKNLPITSITLEHTNDETLDLLAVGQGYAPGMKECSDCPTISIYYLRLQRSDYRLLGYVQPPMLEGEVATGGRTLAATVSEDANGLRIHCAFSIQVGEAALRSNLTTVQINNRDVQNLDVVEMMANEGGTLLDISSQSNSYELAVLYLGKIVNYVHAADIEWNRKEEAEGADGAEGQETLHRDLAPVYGSFFEEKGKFNYTDAELVEIEKRREQLGGKLFYDRLLEFVELEAGVLYPPRNHNQQRNLWTNIYFNGSLDTDNRNCLAYYLLKSQHADASEQFLKEYMIPPRFVDLMDGFWALDHFEFENAVLYLSRPGLTVDWIEDVIEAIFDHGSPHLALQFIVAANLDVASDRFVELKMRVLLATDFAQAFYFQREVASRKQTPNDATATTADGDAVMVTEPTKMGESLFESLLEYSFRDKPDRKAIQALSTMTMNAREESAFIRYCAQHSGLTREVGQEFLIMYYVNHSRYLEAIRMHRKLLAVELEHEDTEQFHREALERRNNQQFGEGAKQAGKKEMSKGQKRQMIIDNLMMVLPAAQRTVLELEDERAISNAAVKTKKGKKAAASSAPPPAGGVKSVVQSLMQQVDGPLTSLKGVDLDWTTRSMNRHAPESHHEDSDKDKDQDRDQEEHSHETFAPSQLLQNNGVLDAQGKSRVTRAGTTTTTVEELEQFPDNFSSGHTRSSGKGNGKGKDASKQRAQQRGKAHDVEGMDLDM</sequence>
<keyword evidence="6" id="KW-1185">Reference proteome</keyword>
<evidence type="ECO:0000256" key="3">
    <source>
        <dbReference type="SAM" id="MobiDB-lite"/>
    </source>
</evidence>
<dbReference type="InterPro" id="IPR025151">
    <property type="entry name" value="ELYS_dom"/>
</dbReference>
<name>A0A9P6V077_9FUNG</name>
<dbReference type="Proteomes" id="UP000738325">
    <property type="component" value="Unassembled WGS sequence"/>
</dbReference>
<dbReference type="OrthoDB" id="20729at2759"/>
<feature type="region of interest" description="Disordered" evidence="3">
    <location>
        <begin position="793"/>
        <end position="815"/>
    </location>
</feature>
<feature type="compositionally biased region" description="Low complexity" evidence="3">
    <location>
        <begin position="801"/>
        <end position="815"/>
    </location>
</feature>
<evidence type="ECO:0000313" key="5">
    <source>
        <dbReference type="EMBL" id="KAG0328811.1"/>
    </source>
</evidence>
<feature type="compositionally biased region" description="Basic and acidic residues" evidence="3">
    <location>
        <begin position="846"/>
        <end position="871"/>
    </location>
</feature>
<evidence type="ECO:0000256" key="1">
    <source>
        <dbReference type="ARBA" id="ARBA00004123"/>
    </source>
</evidence>